<sequence length="215" mass="24071">MANFDIKYFFDLPQTLRSHAQSDITATDTMSHTCNDTKFFSFSGMTAGPNSRPYSILPQRTYYPRRPYCPDEPMTYDRISFHDLSIDSGLGVPINQPCGGHSPILTINGGSDLVFQDYPDMRKISLHIMWPGYESLLGGREAEHFTVDPATLTRAMLAQVVANRVKLFMERAAQVPSRHPNHIIGNGGIEIGQVYLHGLRNTYSTAWQADLSIEG</sequence>
<evidence type="ECO:0000313" key="1">
    <source>
        <dbReference type="EMBL" id="KJA13769.1"/>
    </source>
</evidence>
<evidence type="ECO:0000313" key="2">
    <source>
        <dbReference type="Proteomes" id="UP000054270"/>
    </source>
</evidence>
<organism evidence="1 2">
    <name type="scientific">Hypholoma sublateritium (strain FD-334 SS-4)</name>
    <dbReference type="NCBI Taxonomy" id="945553"/>
    <lineage>
        <taxon>Eukaryota</taxon>
        <taxon>Fungi</taxon>
        <taxon>Dikarya</taxon>
        <taxon>Basidiomycota</taxon>
        <taxon>Agaricomycotina</taxon>
        <taxon>Agaricomycetes</taxon>
        <taxon>Agaricomycetidae</taxon>
        <taxon>Agaricales</taxon>
        <taxon>Agaricineae</taxon>
        <taxon>Strophariaceae</taxon>
        <taxon>Hypholoma</taxon>
    </lineage>
</organism>
<gene>
    <name evidence="1" type="ORF">HYPSUDRAFT_209253</name>
</gene>
<dbReference type="EMBL" id="KN817714">
    <property type="protein sequence ID" value="KJA13769.1"/>
    <property type="molecule type" value="Genomic_DNA"/>
</dbReference>
<dbReference type="AlphaFoldDB" id="A0A0D2N3G0"/>
<proteinExistence type="predicted"/>
<dbReference type="Proteomes" id="UP000054270">
    <property type="component" value="Unassembled WGS sequence"/>
</dbReference>
<keyword evidence="2" id="KW-1185">Reference proteome</keyword>
<name>A0A0D2N3G0_HYPSF</name>
<protein>
    <submittedName>
        <fullName evidence="1">Uncharacterized protein</fullName>
    </submittedName>
</protein>
<accession>A0A0D2N3G0</accession>
<dbReference type="OrthoDB" id="2662268at2759"/>
<reference evidence="2" key="1">
    <citation type="submission" date="2014-04" db="EMBL/GenBank/DDBJ databases">
        <title>Evolutionary Origins and Diversification of the Mycorrhizal Mutualists.</title>
        <authorList>
            <consortium name="DOE Joint Genome Institute"/>
            <consortium name="Mycorrhizal Genomics Consortium"/>
            <person name="Kohler A."/>
            <person name="Kuo A."/>
            <person name="Nagy L.G."/>
            <person name="Floudas D."/>
            <person name="Copeland A."/>
            <person name="Barry K.W."/>
            <person name="Cichocki N."/>
            <person name="Veneault-Fourrey C."/>
            <person name="LaButti K."/>
            <person name="Lindquist E.A."/>
            <person name="Lipzen A."/>
            <person name="Lundell T."/>
            <person name="Morin E."/>
            <person name="Murat C."/>
            <person name="Riley R."/>
            <person name="Ohm R."/>
            <person name="Sun H."/>
            <person name="Tunlid A."/>
            <person name="Henrissat B."/>
            <person name="Grigoriev I.V."/>
            <person name="Hibbett D.S."/>
            <person name="Martin F."/>
        </authorList>
    </citation>
    <scope>NUCLEOTIDE SEQUENCE [LARGE SCALE GENOMIC DNA]</scope>
    <source>
        <strain evidence="2">FD-334 SS-4</strain>
    </source>
</reference>